<evidence type="ECO:0000313" key="4">
    <source>
        <dbReference type="Proteomes" id="UP001049518"/>
    </source>
</evidence>
<dbReference type="InterPro" id="IPR009057">
    <property type="entry name" value="Homeodomain-like_sf"/>
</dbReference>
<keyword evidence="3" id="KW-0614">Plasmid</keyword>
<evidence type="ECO:0000256" key="1">
    <source>
        <dbReference type="SAM" id="Coils"/>
    </source>
</evidence>
<evidence type="ECO:0000313" key="3">
    <source>
        <dbReference type="EMBL" id="QXJ27063.1"/>
    </source>
</evidence>
<gene>
    <name evidence="3" type="ORF">AGRA3207_007860</name>
</gene>
<dbReference type="EMBL" id="CP059573">
    <property type="protein sequence ID" value="QXJ27063.1"/>
    <property type="molecule type" value="Genomic_DNA"/>
</dbReference>
<sequence length="134" mass="13938">MTPGPGPAATGPTGPAPGHGAAELAEARRARAVAELAGLARERRALEDRTRPAVLAARAAGVPVRRVAELAEVSPDTVNRWTAEAARDLLAAGGDVADVARQVGAREGTVRRWATERQDQDGPGRPARPLNSTR</sequence>
<feature type="region of interest" description="Disordered" evidence="2">
    <location>
        <begin position="109"/>
        <end position="134"/>
    </location>
</feature>
<name>A0ABX8R897_9ACTN</name>
<evidence type="ECO:0000256" key="2">
    <source>
        <dbReference type="SAM" id="MobiDB-lite"/>
    </source>
</evidence>
<geneLocation type="plasmid" evidence="3 4">
    <name>pAGRA3207_1</name>
</geneLocation>
<organism evidence="3 4">
    <name type="scientific">Actinomadura graeca</name>
    <dbReference type="NCBI Taxonomy" id="2750812"/>
    <lineage>
        <taxon>Bacteria</taxon>
        <taxon>Bacillati</taxon>
        <taxon>Actinomycetota</taxon>
        <taxon>Actinomycetes</taxon>
        <taxon>Streptosporangiales</taxon>
        <taxon>Thermomonosporaceae</taxon>
        <taxon>Actinomadura</taxon>
    </lineage>
</organism>
<dbReference type="RefSeq" id="WP_231336570.1">
    <property type="nucleotide sequence ID" value="NZ_CP059573.1"/>
</dbReference>
<dbReference type="SUPFAM" id="SSF46689">
    <property type="entry name" value="Homeodomain-like"/>
    <property type="match status" value="1"/>
</dbReference>
<protein>
    <recommendedName>
        <fullName evidence="5">Helix-turn-helix domain-containing protein</fullName>
    </recommendedName>
</protein>
<feature type="coiled-coil region" evidence="1">
    <location>
        <begin position="22"/>
        <end position="49"/>
    </location>
</feature>
<keyword evidence="4" id="KW-1185">Reference proteome</keyword>
<feature type="region of interest" description="Disordered" evidence="2">
    <location>
        <begin position="1"/>
        <end position="22"/>
    </location>
</feature>
<reference evidence="3" key="1">
    <citation type="submission" date="2020-07" db="EMBL/GenBank/DDBJ databases">
        <authorList>
            <person name="Tarantini F.S."/>
            <person name="Hong K.W."/>
            <person name="Chan K.G."/>
        </authorList>
    </citation>
    <scope>NUCLEOTIDE SEQUENCE</scope>
    <source>
        <strain evidence="3">32-07</strain>
        <plasmid evidence="3">pAGRA3207_1</plasmid>
    </source>
</reference>
<feature type="compositionally biased region" description="Low complexity" evidence="2">
    <location>
        <begin position="7"/>
        <end position="22"/>
    </location>
</feature>
<proteinExistence type="predicted"/>
<keyword evidence="1" id="KW-0175">Coiled coil</keyword>
<feature type="compositionally biased region" description="Basic and acidic residues" evidence="2">
    <location>
        <begin position="109"/>
        <end position="122"/>
    </location>
</feature>
<evidence type="ECO:0008006" key="5">
    <source>
        <dbReference type="Google" id="ProtNLM"/>
    </source>
</evidence>
<accession>A0ABX8R897</accession>
<dbReference type="Proteomes" id="UP001049518">
    <property type="component" value="Plasmid pAGRA3207_1"/>
</dbReference>